<name>A0A0D1EJ11_9RHOB</name>
<protein>
    <recommendedName>
        <fullName evidence="3">Lipoprotein</fullName>
    </recommendedName>
</protein>
<evidence type="ECO:0008006" key="3">
    <source>
        <dbReference type="Google" id="ProtNLM"/>
    </source>
</evidence>
<dbReference type="PROSITE" id="PS51257">
    <property type="entry name" value="PROKAR_LIPOPROTEIN"/>
    <property type="match status" value="1"/>
</dbReference>
<comment type="caution">
    <text evidence="1">The sequence shown here is derived from an EMBL/GenBank/DDBJ whole genome shotgun (WGS) entry which is preliminary data.</text>
</comment>
<dbReference type="AlphaFoldDB" id="A0A0D1EJ11"/>
<dbReference type="EMBL" id="JYFE01000016">
    <property type="protein sequence ID" value="KIT17619.1"/>
    <property type="molecule type" value="Genomic_DNA"/>
</dbReference>
<dbReference type="Proteomes" id="UP000032232">
    <property type="component" value="Unassembled WGS sequence"/>
</dbReference>
<proteinExistence type="predicted"/>
<dbReference type="STRING" id="935700.jaqu_05100"/>
<organism evidence="1 2">
    <name type="scientific">Jannaschia aquimarina</name>
    <dbReference type="NCBI Taxonomy" id="935700"/>
    <lineage>
        <taxon>Bacteria</taxon>
        <taxon>Pseudomonadati</taxon>
        <taxon>Pseudomonadota</taxon>
        <taxon>Alphaproteobacteria</taxon>
        <taxon>Rhodobacterales</taxon>
        <taxon>Roseobacteraceae</taxon>
        <taxon>Jannaschia</taxon>
    </lineage>
</organism>
<keyword evidence="2" id="KW-1185">Reference proteome</keyword>
<dbReference type="PATRIC" id="fig|935700.4.peg.541"/>
<evidence type="ECO:0000313" key="1">
    <source>
        <dbReference type="EMBL" id="KIT17619.1"/>
    </source>
</evidence>
<sequence>MTARLTTRAAVPTSAVLLSGCQASGIGTTPEDTTPVSMASADLEQALTVFQDVCVATYPSFTDFGARAMAAGLTERLGNGGLGAIDRSLAAVIRQRDDGPDACLVNFFSTATDPEARGTYLATFDGAEMRGADVAAPVEGGEILASEGINTGGGNRFELRIQPVE</sequence>
<accession>A0A0D1EJ11</accession>
<evidence type="ECO:0000313" key="2">
    <source>
        <dbReference type="Proteomes" id="UP000032232"/>
    </source>
</evidence>
<gene>
    <name evidence="1" type="ORF">jaqu_05100</name>
</gene>
<reference evidence="1 2" key="1">
    <citation type="submission" date="2015-02" db="EMBL/GenBank/DDBJ databases">
        <title>Genome Sequence of Jannaschia aquimarina DSM28248, a member of the Roseobacter clade.</title>
        <authorList>
            <person name="Voget S."/>
            <person name="Daniel R."/>
        </authorList>
    </citation>
    <scope>NUCLEOTIDE SEQUENCE [LARGE SCALE GENOMIC DNA]</scope>
    <source>
        <strain evidence="1 2">GSW-M26</strain>
    </source>
</reference>